<dbReference type="RefSeq" id="WP_272088501.1">
    <property type="nucleotide sequence ID" value="NZ_JAQNDL010000002.1"/>
</dbReference>
<dbReference type="PANTHER" id="PTHR43794:SF11">
    <property type="entry name" value="AMIDOHYDROLASE-RELATED DOMAIN-CONTAINING PROTEIN"/>
    <property type="match status" value="1"/>
</dbReference>
<protein>
    <submittedName>
        <fullName evidence="5">Amidohydrolase family protein</fullName>
    </submittedName>
</protein>
<dbReference type="Gene3D" id="3.20.20.140">
    <property type="entry name" value="Metal-dependent hydrolases"/>
    <property type="match status" value="1"/>
</dbReference>
<dbReference type="PROSITE" id="PS51257">
    <property type="entry name" value="PROKAR_LIPOPROTEIN"/>
    <property type="match status" value="1"/>
</dbReference>
<dbReference type="EMBL" id="JAQNDL010000002">
    <property type="protein sequence ID" value="MDC0720004.1"/>
    <property type="molecule type" value="Genomic_DNA"/>
</dbReference>
<organism evidence="5 6">
    <name type="scientific">Nannocystis bainbridge</name>
    <dbReference type="NCBI Taxonomy" id="2995303"/>
    <lineage>
        <taxon>Bacteria</taxon>
        <taxon>Pseudomonadati</taxon>
        <taxon>Myxococcota</taxon>
        <taxon>Polyangia</taxon>
        <taxon>Nannocystales</taxon>
        <taxon>Nannocystaceae</taxon>
        <taxon>Nannocystis</taxon>
    </lineage>
</organism>
<feature type="region of interest" description="Disordered" evidence="2">
    <location>
        <begin position="22"/>
        <end position="113"/>
    </location>
</feature>
<dbReference type="Gene3D" id="4.10.1080.10">
    <property type="entry name" value="TSP type-3 repeat"/>
    <property type="match status" value="1"/>
</dbReference>
<evidence type="ECO:0000313" key="5">
    <source>
        <dbReference type="EMBL" id="MDC0720004.1"/>
    </source>
</evidence>
<evidence type="ECO:0000256" key="1">
    <source>
        <dbReference type="ARBA" id="ARBA00022801"/>
    </source>
</evidence>
<proteinExistence type="predicted"/>
<dbReference type="Pfam" id="PF01979">
    <property type="entry name" value="Amidohydro_1"/>
    <property type="match status" value="1"/>
</dbReference>
<dbReference type="PANTHER" id="PTHR43794">
    <property type="entry name" value="AMINOHYDROLASE SSNA-RELATED"/>
    <property type="match status" value="1"/>
</dbReference>
<sequence>MHLGTRSSLVLLASAISLAACTDDTSTPTTESDSDTSTTGTSAGPGSDTVVPTTTDPTTSTSTVGPTTVGPTTETGTVTETGTITETGTATDTSTGTDTDTDTDTDTGGPVDGVIECDAPPLAPPAEGTCEVLSQGPGGTLIRGTVLAPDAVYENGAVLVDASGVIACVGCDCLDLPAAQDATQLGCAQGVISPGLINPHDHISFAANKPIGEGKDRYEHRHDWRVGKNGHQKLTVPGGADSAEILAAEFRFIMSGATSAAAAGGKAGLLRNLDMGLLEGLPLPVANSDTFPLGDTNGYQNASMCGGYPGVTLTSEIEDENAYLPHIAEGIDDFARNEFVCLSAGMSDVIASQTAIVHAIGLTAEDSATIHPDRARVVWSPRSNIVLYGNTAQVTVLDNLGVPLALGTDWVASGSMNMLRELRCADELNTTYYNNHYSDRDLWSMVTLNAALATGSEGAIGLLRPGYAGDIAVFDGAELERHAAVVRAELPGVVLVMRGGLPLYGDTAVMAGFNGMSCEDIDVCGRSKTACVSGDTGGVTYAQMKAAIETTYPMFFCGTPDAEPTCVPSRPGEYDGLPVADDLDGDGLADADDNCPNVFNPPLLIEPGVQPDADGDAAGDACDPCPLDNTDSCTIVDADDMDDDGVPNGADNCIRIANGDQADGDGDGKGDSCDSCPSANPGYAPCPTSIEAIRDPSHPEHPADGAVVNVLGAYVTGIRPATGSSRGFHIETGTQAPFTGIFVFTGNASPPVKVGDKVDIIGTYEQYFGLDEISYPQVSIVETGNVLPFDPLPAEPADIATGGPDATRLQSMLVSVDMLTITVVNPDAPMDFDEFAVTGNLRIDDQLSDAVKDMQLNNACPVGTQIESIAGVLGFSFNNTKLQPRVKSDIVLGPNNMCNPWP</sequence>
<dbReference type="Proteomes" id="UP001221686">
    <property type="component" value="Unassembled WGS sequence"/>
</dbReference>
<evidence type="ECO:0000313" key="6">
    <source>
        <dbReference type="Proteomes" id="UP001221686"/>
    </source>
</evidence>
<feature type="chain" id="PRO_5046271702" evidence="3">
    <location>
        <begin position="20"/>
        <end position="902"/>
    </location>
</feature>
<dbReference type="InterPro" id="IPR050287">
    <property type="entry name" value="MTA/SAH_deaminase"/>
</dbReference>
<name>A0ABT5E2C9_9BACT</name>
<gene>
    <name evidence="5" type="ORF">POL25_24105</name>
</gene>
<dbReference type="SUPFAM" id="SSF103647">
    <property type="entry name" value="TSP type-3 repeat"/>
    <property type="match status" value="1"/>
</dbReference>
<dbReference type="InterPro" id="IPR032466">
    <property type="entry name" value="Metal_Hydrolase"/>
</dbReference>
<feature type="compositionally biased region" description="Low complexity" evidence="2">
    <location>
        <begin position="22"/>
        <end position="98"/>
    </location>
</feature>
<comment type="caution">
    <text evidence="5">The sequence shown here is derived from an EMBL/GenBank/DDBJ whole genome shotgun (WGS) entry which is preliminary data.</text>
</comment>
<evidence type="ECO:0000256" key="3">
    <source>
        <dbReference type="SAM" id="SignalP"/>
    </source>
</evidence>
<keyword evidence="1" id="KW-0378">Hydrolase</keyword>
<accession>A0ABT5E2C9</accession>
<reference evidence="5 6" key="1">
    <citation type="submission" date="2022-11" db="EMBL/GenBank/DDBJ databases">
        <title>Minimal conservation of predation-associated metabolite biosynthetic gene clusters underscores biosynthetic potential of Myxococcota including descriptions for ten novel species: Archangium lansinium sp. nov., Myxococcus landrumus sp. nov., Nannocystis bai.</title>
        <authorList>
            <person name="Ahearne A."/>
            <person name="Stevens C."/>
            <person name="Dowd S."/>
        </authorList>
    </citation>
    <scope>NUCLEOTIDE SEQUENCE [LARGE SCALE GENOMIC DNA]</scope>
    <source>
        <strain evidence="5 6">BB15-2</strain>
    </source>
</reference>
<evidence type="ECO:0000256" key="2">
    <source>
        <dbReference type="SAM" id="MobiDB-lite"/>
    </source>
</evidence>
<dbReference type="SUPFAM" id="SSF51556">
    <property type="entry name" value="Metallo-dependent hydrolases"/>
    <property type="match status" value="1"/>
</dbReference>
<feature type="signal peptide" evidence="3">
    <location>
        <begin position="1"/>
        <end position="19"/>
    </location>
</feature>
<feature type="domain" description="Amidohydrolase-related" evidence="4">
    <location>
        <begin position="342"/>
        <end position="499"/>
    </location>
</feature>
<keyword evidence="6" id="KW-1185">Reference proteome</keyword>
<dbReference type="InterPro" id="IPR028974">
    <property type="entry name" value="TSP_type-3_rpt"/>
</dbReference>
<dbReference type="InterPro" id="IPR006680">
    <property type="entry name" value="Amidohydro-rel"/>
</dbReference>
<keyword evidence="3" id="KW-0732">Signal</keyword>
<evidence type="ECO:0000259" key="4">
    <source>
        <dbReference type="Pfam" id="PF01979"/>
    </source>
</evidence>